<protein>
    <submittedName>
        <fullName evidence="1">Uncharacterized protein</fullName>
    </submittedName>
</protein>
<dbReference type="KEGG" id="dfi:AXF13_07975"/>
<dbReference type="AlphaFoldDB" id="A0A0X8JJR8"/>
<sequence>MRRIFCICRFLIIAFFKRRPPNHFFKNLFVQMNPYGGSRMLFLGNDGHAARSEFKVIRVYGRKVIFGQVRPGILKARLPYIWRIFLKVAISE</sequence>
<organism evidence="1 2">
    <name type="scientific">Desulfovibrio fairfieldensis</name>
    <dbReference type="NCBI Taxonomy" id="44742"/>
    <lineage>
        <taxon>Bacteria</taxon>
        <taxon>Pseudomonadati</taxon>
        <taxon>Thermodesulfobacteriota</taxon>
        <taxon>Desulfovibrionia</taxon>
        <taxon>Desulfovibrionales</taxon>
        <taxon>Desulfovibrionaceae</taxon>
        <taxon>Desulfovibrio</taxon>
    </lineage>
</organism>
<dbReference type="EMBL" id="CP014229">
    <property type="protein sequence ID" value="AMD90060.1"/>
    <property type="molecule type" value="Genomic_DNA"/>
</dbReference>
<reference evidence="2" key="1">
    <citation type="submission" date="2016-02" db="EMBL/GenBank/DDBJ databases">
        <authorList>
            <person name="Holder M.E."/>
            <person name="Ajami N.J."/>
            <person name="Petrosino J.F."/>
        </authorList>
    </citation>
    <scope>NUCLEOTIDE SEQUENCE [LARGE SCALE GENOMIC DNA]</scope>
    <source>
        <strain evidence="2">CCUG 45958</strain>
    </source>
</reference>
<accession>A0A0X8JJR8</accession>
<dbReference type="STRING" id="44742.AXF13_07975"/>
<evidence type="ECO:0000313" key="2">
    <source>
        <dbReference type="Proteomes" id="UP000069241"/>
    </source>
</evidence>
<proteinExistence type="predicted"/>
<dbReference type="Proteomes" id="UP000069241">
    <property type="component" value="Chromosome"/>
</dbReference>
<name>A0A0X8JJR8_9BACT</name>
<evidence type="ECO:0000313" key="1">
    <source>
        <dbReference type="EMBL" id="AMD90060.1"/>
    </source>
</evidence>
<keyword evidence="2" id="KW-1185">Reference proteome</keyword>
<gene>
    <name evidence="1" type="ORF">AXF13_07975</name>
</gene>